<keyword evidence="3" id="KW-1185">Reference proteome</keyword>
<evidence type="ECO:0000313" key="2">
    <source>
        <dbReference type="EMBL" id="GAA3914048.1"/>
    </source>
</evidence>
<accession>A0ABP7M343</accession>
<name>A0ABP7M343_9GAMM</name>
<reference evidence="3" key="1">
    <citation type="journal article" date="2019" name="Int. J. Syst. Evol. Microbiol.">
        <title>The Global Catalogue of Microorganisms (GCM) 10K type strain sequencing project: providing services to taxonomists for standard genome sequencing and annotation.</title>
        <authorList>
            <consortium name="The Broad Institute Genomics Platform"/>
            <consortium name="The Broad Institute Genome Sequencing Center for Infectious Disease"/>
            <person name="Wu L."/>
            <person name="Ma J."/>
        </authorList>
    </citation>
    <scope>NUCLEOTIDE SEQUENCE [LARGE SCALE GENOMIC DNA]</scope>
    <source>
        <strain evidence="3">JCM 16916</strain>
    </source>
</reference>
<dbReference type="RefSeq" id="WP_344758239.1">
    <property type="nucleotide sequence ID" value="NZ_BAAAZU010000002.1"/>
</dbReference>
<evidence type="ECO:0000256" key="1">
    <source>
        <dbReference type="SAM" id="MobiDB-lite"/>
    </source>
</evidence>
<feature type="compositionally biased region" description="Basic and acidic residues" evidence="1">
    <location>
        <begin position="113"/>
        <end position="128"/>
    </location>
</feature>
<comment type="caution">
    <text evidence="2">The sequence shown here is derived from an EMBL/GenBank/DDBJ whole genome shotgun (WGS) entry which is preliminary data.</text>
</comment>
<gene>
    <name evidence="2" type="ORF">GCM10022229_03760</name>
</gene>
<dbReference type="Proteomes" id="UP001501727">
    <property type="component" value="Unassembled WGS sequence"/>
</dbReference>
<organism evidence="2 3">
    <name type="scientific">Luteimonas lutimaris</name>
    <dbReference type="NCBI Taxonomy" id="698645"/>
    <lineage>
        <taxon>Bacteria</taxon>
        <taxon>Pseudomonadati</taxon>
        <taxon>Pseudomonadota</taxon>
        <taxon>Gammaproteobacteria</taxon>
        <taxon>Lysobacterales</taxon>
        <taxon>Lysobacteraceae</taxon>
        <taxon>Luteimonas</taxon>
    </lineage>
</organism>
<dbReference type="EMBL" id="BAAAZU010000002">
    <property type="protein sequence ID" value="GAA3914048.1"/>
    <property type="molecule type" value="Genomic_DNA"/>
</dbReference>
<feature type="region of interest" description="Disordered" evidence="1">
    <location>
        <begin position="109"/>
        <end position="128"/>
    </location>
</feature>
<proteinExistence type="predicted"/>
<protein>
    <submittedName>
        <fullName evidence="2">Uncharacterized protein</fullName>
    </submittedName>
</protein>
<sequence length="128" mass="13732">MADNEAIRPLTKDEHALARWMLEHGGPEARDYLSQLDMAAASTWRCECGCASFNFKIPGRPSPAPGVHVLGDYTFGDQDHMSGIFVYSSEGTLSGVEVYGLSGPAPAVLPHPSDLRGADSPRNEANDT</sequence>
<evidence type="ECO:0000313" key="3">
    <source>
        <dbReference type="Proteomes" id="UP001501727"/>
    </source>
</evidence>